<dbReference type="GO" id="GO:0005975">
    <property type="term" value="P:carbohydrate metabolic process"/>
    <property type="evidence" value="ECO:0007669"/>
    <property type="project" value="InterPro"/>
</dbReference>
<dbReference type="InterPro" id="IPR018485">
    <property type="entry name" value="FGGY_C"/>
</dbReference>
<dbReference type="InterPro" id="IPR018483">
    <property type="entry name" value="Carb_kinase_FGGY_CS"/>
</dbReference>
<dbReference type="RefSeq" id="WP_148134108.1">
    <property type="nucleotide sequence ID" value="NZ_CP017634.1"/>
</dbReference>
<evidence type="ECO:0000313" key="7">
    <source>
        <dbReference type="EMBL" id="ATW24874.1"/>
    </source>
</evidence>
<dbReference type="PIRSF" id="PIRSF000538">
    <property type="entry name" value="GlpK"/>
    <property type="match status" value="1"/>
</dbReference>
<sequence length="504" mass="54928">MSRDYVMGVDIGTYQTKGVICNLAGDVIASRVSDHRLLTPNPGWAEHDPHQDWWEGLCEITKGLLKDTGIERSGLKGICCSTVAAGIIPVDKKFIPLRNALLYGIDTRCSKEIEYLNGVIGQDRILENCKEALSHESYGPKMLWIKNNEPDIYRRTACFTISQSFLNARLTGNNVVDYYSASGAHPLFNYDRLDWSPEMCGYVVPQEQLPRLAAATDIIGYVTKAAAEQTGLGAGTPVACGTTDAGAEALSVGVMEPGDMMIMYGSTIYILYLSDKPPAKTSLSIAPYVVKGLTGLCAGTATSGSLTRWIRDNLAAELVEAEERGGENAYDRLFDMIRSVPPGSDGVVVLPYFYGERMPVCDPDAKGIIFGLKLSHTKGHIFRAALEGIAFGIEQCLALYRKSGLKIEGATAVGGGARNSAWMQMVSDICGLEQHIPQVLQGASYGDAMIAALALGALEPKELKKWIKIRSRTVPDHQTSARYAVNRKIYNGLYQVNKQLMHLK</sequence>
<dbReference type="Proteomes" id="UP000323521">
    <property type="component" value="Chromosome"/>
</dbReference>
<dbReference type="SUPFAM" id="SSF53067">
    <property type="entry name" value="Actin-like ATPase domain"/>
    <property type="match status" value="2"/>
</dbReference>
<feature type="domain" description="Carbohydrate kinase FGGY N-terminal" evidence="5">
    <location>
        <begin position="5"/>
        <end position="248"/>
    </location>
</feature>
<dbReference type="KEGG" id="fwa:DCMF_08915"/>
<dbReference type="GO" id="GO:0016301">
    <property type="term" value="F:kinase activity"/>
    <property type="evidence" value="ECO:0007669"/>
    <property type="project" value="UniProtKB-KW"/>
</dbReference>
<name>A0A3G1KQZ1_FORW1</name>
<reference evidence="7 8" key="1">
    <citation type="submission" date="2016-10" db="EMBL/GenBank/DDBJ databases">
        <title>Complete Genome Sequence of Peptococcaceae strain DCMF.</title>
        <authorList>
            <person name="Edwards R.J."/>
            <person name="Holland S.I."/>
            <person name="Deshpande N.P."/>
            <person name="Wong Y.K."/>
            <person name="Ertan H."/>
            <person name="Manefield M."/>
            <person name="Russell T.L."/>
            <person name="Lee M.J."/>
        </authorList>
    </citation>
    <scope>NUCLEOTIDE SEQUENCE [LARGE SCALE GENOMIC DNA]</scope>
    <source>
        <strain evidence="7 8">DCMF</strain>
    </source>
</reference>
<evidence type="ECO:0000256" key="3">
    <source>
        <dbReference type="ARBA" id="ARBA00022777"/>
    </source>
</evidence>
<dbReference type="InterPro" id="IPR050406">
    <property type="entry name" value="FGGY_Carb_Kinase"/>
</dbReference>
<evidence type="ECO:0000256" key="1">
    <source>
        <dbReference type="ARBA" id="ARBA00009156"/>
    </source>
</evidence>
<dbReference type="Gene3D" id="3.30.420.40">
    <property type="match status" value="2"/>
</dbReference>
<dbReference type="PANTHER" id="PTHR43095">
    <property type="entry name" value="SUGAR KINASE"/>
    <property type="match status" value="1"/>
</dbReference>
<feature type="domain" description="Carbohydrate kinase FGGY C-terminal" evidence="6">
    <location>
        <begin position="261"/>
        <end position="454"/>
    </location>
</feature>
<dbReference type="InterPro" id="IPR000577">
    <property type="entry name" value="Carb_kinase_FGGY"/>
</dbReference>
<dbReference type="PANTHER" id="PTHR43095:SF5">
    <property type="entry name" value="XYLULOSE KINASE"/>
    <property type="match status" value="1"/>
</dbReference>
<dbReference type="Pfam" id="PF02782">
    <property type="entry name" value="FGGY_C"/>
    <property type="match status" value="1"/>
</dbReference>
<protein>
    <recommendedName>
        <fullName evidence="9">Carbohydrate kinase</fullName>
    </recommendedName>
</protein>
<evidence type="ECO:0000259" key="6">
    <source>
        <dbReference type="Pfam" id="PF02782"/>
    </source>
</evidence>
<dbReference type="InterPro" id="IPR018484">
    <property type="entry name" value="FGGY_N"/>
</dbReference>
<keyword evidence="8" id="KW-1185">Reference proteome</keyword>
<dbReference type="InterPro" id="IPR043129">
    <property type="entry name" value="ATPase_NBD"/>
</dbReference>
<keyword evidence="2 4" id="KW-0808">Transferase</keyword>
<dbReference type="AlphaFoldDB" id="A0A3G1KQZ1"/>
<dbReference type="OrthoDB" id="9805576at2"/>
<dbReference type="PROSITE" id="PS00445">
    <property type="entry name" value="FGGY_KINASES_2"/>
    <property type="match status" value="1"/>
</dbReference>
<dbReference type="CDD" id="cd07804">
    <property type="entry name" value="ASKHA_NBD_FGGY_RrXK-like"/>
    <property type="match status" value="1"/>
</dbReference>
<evidence type="ECO:0000256" key="2">
    <source>
        <dbReference type="ARBA" id="ARBA00022679"/>
    </source>
</evidence>
<evidence type="ECO:0000256" key="4">
    <source>
        <dbReference type="RuleBase" id="RU003733"/>
    </source>
</evidence>
<dbReference type="GO" id="GO:0016773">
    <property type="term" value="F:phosphotransferase activity, alcohol group as acceptor"/>
    <property type="evidence" value="ECO:0007669"/>
    <property type="project" value="InterPro"/>
</dbReference>
<dbReference type="Pfam" id="PF00370">
    <property type="entry name" value="FGGY_N"/>
    <property type="match status" value="1"/>
</dbReference>
<evidence type="ECO:0000313" key="8">
    <source>
        <dbReference type="Proteomes" id="UP000323521"/>
    </source>
</evidence>
<evidence type="ECO:0008006" key="9">
    <source>
        <dbReference type="Google" id="ProtNLM"/>
    </source>
</evidence>
<evidence type="ECO:0000259" key="5">
    <source>
        <dbReference type="Pfam" id="PF00370"/>
    </source>
</evidence>
<comment type="similarity">
    <text evidence="1 4">Belongs to the FGGY kinase family.</text>
</comment>
<accession>A0A3G1KQZ1</accession>
<dbReference type="EMBL" id="CP017634">
    <property type="protein sequence ID" value="ATW24874.1"/>
    <property type="molecule type" value="Genomic_DNA"/>
</dbReference>
<proteinExistence type="inferred from homology"/>
<keyword evidence="3 4" id="KW-0418">Kinase</keyword>
<gene>
    <name evidence="7" type="ORF">DCMF_08915</name>
</gene>
<organism evidence="7 8">
    <name type="scientific">Formimonas warabiya</name>
    <dbReference type="NCBI Taxonomy" id="1761012"/>
    <lineage>
        <taxon>Bacteria</taxon>
        <taxon>Bacillati</taxon>
        <taxon>Bacillota</taxon>
        <taxon>Clostridia</taxon>
        <taxon>Eubacteriales</taxon>
        <taxon>Peptococcaceae</taxon>
        <taxon>Candidatus Formimonas</taxon>
    </lineage>
</organism>